<evidence type="ECO:0000313" key="3">
    <source>
        <dbReference type="Proteomes" id="UP001183643"/>
    </source>
</evidence>
<dbReference type="AlphaFoldDB" id="A0AAE3YMC4"/>
<organism evidence="2 3">
    <name type="scientific">Catenuloplanes atrovinosus</name>
    <dbReference type="NCBI Taxonomy" id="137266"/>
    <lineage>
        <taxon>Bacteria</taxon>
        <taxon>Bacillati</taxon>
        <taxon>Actinomycetota</taxon>
        <taxon>Actinomycetes</taxon>
        <taxon>Micromonosporales</taxon>
        <taxon>Micromonosporaceae</taxon>
        <taxon>Catenuloplanes</taxon>
    </lineage>
</organism>
<gene>
    <name evidence="2" type="ORF">J2S41_002470</name>
</gene>
<feature type="transmembrane region" description="Helical" evidence="1">
    <location>
        <begin position="12"/>
        <end position="32"/>
    </location>
</feature>
<accession>A0AAE3YMC4</accession>
<sequence length="46" mass="4500">MAGAGALFSDRPGLYATLAVTAGGGYAVAAVLERRRLAVAPARPGG</sequence>
<evidence type="ECO:0000313" key="2">
    <source>
        <dbReference type="EMBL" id="MDR7275692.1"/>
    </source>
</evidence>
<dbReference type="RefSeq" id="WP_310366961.1">
    <property type="nucleotide sequence ID" value="NZ_JAVDYB010000001.1"/>
</dbReference>
<name>A0AAE3YMC4_9ACTN</name>
<evidence type="ECO:0000256" key="1">
    <source>
        <dbReference type="SAM" id="Phobius"/>
    </source>
</evidence>
<dbReference type="Proteomes" id="UP001183643">
    <property type="component" value="Unassembled WGS sequence"/>
</dbReference>
<protein>
    <submittedName>
        <fullName evidence="2">Uncharacterized protein</fullName>
    </submittedName>
</protein>
<reference evidence="2" key="1">
    <citation type="submission" date="2023-07" db="EMBL/GenBank/DDBJ databases">
        <title>Sequencing the genomes of 1000 actinobacteria strains.</title>
        <authorList>
            <person name="Klenk H.-P."/>
        </authorList>
    </citation>
    <scope>NUCLEOTIDE SEQUENCE</scope>
    <source>
        <strain evidence="2">DSM 44707</strain>
    </source>
</reference>
<proteinExistence type="predicted"/>
<keyword evidence="1" id="KW-0472">Membrane</keyword>
<keyword evidence="1" id="KW-0812">Transmembrane</keyword>
<keyword evidence="3" id="KW-1185">Reference proteome</keyword>
<dbReference type="EMBL" id="JAVDYB010000001">
    <property type="protein sequence ID" value="MDR7275692.1"/>
    <property type="molecule type" value="Genomic_DNA"/>
</dbReference>
<keyword evidence="1" id="KW-1133">Transmembrane helix</keyword>
<comment type="caution">
    <text evidence="2">The sequence shown here is derived from an EMBL/GenBank/DDBJ whole genome shotgun (WGS) entry which is preliminary data.</text>
</comment>